<accession>A0A9P4H7H6</accession>
<feature type="region of interest" description="Disordered" evidence="1">
    <location>
        <begin position="1"/>
        <end position="156"/>
    </location>
</feature>
<feature type="compositionally biased region" description="Basic and acidic residues" evidence="1">
    <location>
        <begin position="1"/>
        <end position="23"/>
    </location>
</feature>
<name>A0A9P4H7H6_9PLEO</name>
<dbReference type="EMBL" id="ML978198">
    <property type="protein sequence ID" value="KAF2029651.1"/>
    <property type="molecule type" value="Genomic_DNA"/>
</dbReference>
<evidence type="ECO:0000313" key="3">
    <source>
        <dbReference type="Proteomes" id="UP000799777"/>
    </source>
</evidence>
<gene>
    <name evidence="2" type="ORF">EK21DRAFT_89590</name>
</gene>
<evidence type="ECO:0000256" key="1">
    <source>
        <dbReference type="SAM" id="MobiDB-lite"/>
    </source>
</evidence>
<comment type="caution">
    <text evidence="2">The sequence shown here is derived from an EMBL/GenBank/DDBJ whole genome shotgun (WGS) entry which is preliminary data.</text>
</comment>
<feature type="compositionally biased region" description="Polar residues" evidence="1">
    <location>
        <begin position="36"/>
        <end position="54"/>
    </location>
</feature>
<dbReference type="OrthoDB" id="3785820at2759"/>
<dbReference type="Proteomes" id="UP000799777">
    <property type="component" value="Unassembled WGS sequence"/>
</dbReference>
<organism evidence="2 3">
    <name type="scientific">Setomelanomma holmii</name>
    <dbReference type="NCBI Taxonomy" id="210430"/>
    <lineage>
        <taxon>Eukaryota</taxon>
        <taxon>Fungi</taxon>
        <taxon>Dikarya</taxon>
        <taxon>Ascomycota</taxon>
        <taxon>Pezizomycotina</taxon>
        <taxon>Dothideomycetes</taxon>
        <taxon>Pleosporomycetidae</taxon>
        <taxon>Pleosporales</taxon>
        <taxon>Pleosporineae</taxon>
        <taxon>Phaeosphaeriaceae</taxon>
        <taxon>Setomelanomma</taxon>
    </lineage>
</organism>
<feature type="compositionally biased region" description="Acidic residues" evidence="1">
    <location>
        <begin position="223"/>
        <end position="236"/>
    </location>
</feature>
<feature type="compositionally biased region" description="Polar residues" evidence="1">
    <location>
        <begin position="102"/>
        <end position="113"/>
    </location>
</feature>
<proteinExistence type="predicted"/>
<keyword evidence="3" id="KW-1185">Reference proteome</keyword>
<feature type="region of interest" description="Disordered" evidence="1">
    <location>
        <begin position="207"/>
        <end position="239"/>
    </location>
</feature>
<protein>
    <submittedName>
        <fullName evidence="2">Uncharacterized protein</fullName>
    </submittedName>
</protein>
<evidence type="ECO:0000313" key="2">
    <source>
        <dbReference type="EMBL" id="KAF2029651.1"/>
    </source>
</evidence>
<sequence>MDDKGNKGAERALRERRLRDQERPQATLSPRPALTPSATSVPRATLSVPTNPYVPQTVMPTVHAVGTSSPRATPMTPKVFPQSATFAPIAPRTLSLPRRPKSTPNSAGSLSHSPSPPPVAESTFRSAEPRDTLLKRKTPSSQPPPESSYRAPETRQIPFKRGVLEYDACGKPLSNWSGWHGEGDTGSAYLPGAAAYYKSYAFRKRVKNGQDQAPGRKRHLDEEEKDEEMEDDDEDTINVMAEKSRKSLILIFGRTNVRREKAKGKKEHILQKTNKRM</sequence>
<reference evidence="2" key="1">
    <citation type="journal article" date="2020" name="Stud. Mycol.">
        <title>101 Dothideomycetes genomes: a test case for predicting lifestyles and emergence of pathogens.</title>
        <authorList>
            <person name="Haridas S."/>
            <person name="Albert R."/>
            <person name="Binder M."/>
            <person name="Bloem J."/>
            <person name="Labutti K."/>
            <person name="Salamov A."/>
            <person name="Andreopoulos B."/>
            <person name="Baker S."/>
            <person name="Barry K."/>
            <person name="Bills G."/>
            <person name="Bluhm B."/>
            <person name="Cannon C."/>
            <person name="Castanera R."/>
            <person name="Culley D."/>
            <person name="Daum C."/>
            <person name="Ezra D."/>
            <person name="Gonzalez J."/>
            <person name="Henrissat B."/>
            <person name="Kuo A."/>
            <person name="Liang C."/>
            <person name="Lipzen A."/>
            <person name="Lutzoni F."/>
            <person name="Magnuson J."/>
            <person name="Mondo S."/>
            <person name="Nolan M."/>
            <person name="Ohm R."/>
            <person name="Pangilinan J."/>
            <person name="Park H.-J."/>
            <person name="Ramirez L."/>
            <person name="Alfaro M."/>
            <person name="Sun H."/>
            <person name="Tritt A."/>
            <person name="Yoshinaga Y."/>
            <person name="Zwiers L.-H."/>
            <person name="Turgeon B."/>
            <person name="Goodwin S."/>
            <person name="Spatafora J."/>
            <person name="Crous P."/>
            <person name="Grigoriev I."/>
        </authorList>
    </citation>
    <scope>NUCLEOTIDE SEQUENCE</scope>
    <source>
        <strain evidence="2">CBS 110217</strain>
    </source>
</reference>
<dbReference type="AlphaFoldDB" id="A0A9P4H7H6"/>